<sequence length="67" mass="7191">MCEAASLHSPPPLPGSKIRRGASGKLIRRVNSSQAIFFRGEKRTDWSCPIALIPADDVITPSVSGDE</sequence>
<proteinExistence type="predicted"/>
<gene>
    <name evidence="2" type="ORF">WN51_14002</name>
</gene>
<keyword evidence="3" id="KW-1185">Reference proteome</keyword>
<protein>
    <submittedName>
        <fullName evidence="2">Uncharacterized protein</fullName>
    </submittedName>
</protein>
<organism evidence="2 3">
    <name type="scientific">Melipona quadrifasciata</name>
    <dbReference type="NCBI Taxonomy" id="166423"/>
    <lineage>
        <taxon>Eukaryota</taxon>
        <taxon>Metazoa</taxon>
        <taxon>Ecdysozoa</taxon>
        <taxon>Arthropoda</taxon>
        <taxon>Hexapoda</taxon>
        <taxon>Insecta</taxon>
        <taxon>Pterygota</taxon>
        <taxon>Neoptera</taxon>
        <taxon>Endopterygota</taxon>
        <taxon>Hymenoptera</taxon>
        <taxon>Apocrita</taxon>
        <taxon>Aculeata</taxon>
        <taxon>Apoidea</taxon>
        <taxon>Anthophila</taxon>
        <taxon>Apidae</taxon>
        <taxon>Melipona</taxon>
    </lineage>
</organism>
<accession>A0A0N0U5D9</accession>
<dbReference type="AlphaFoldDB" id="A0A0N0U5D9"/>
<evidence type="ECO:0000313" key="2">
    <source>
        <dbReference type="EMBL" id="KOX73924.1"/>
    </source>
</evidence>
<evidence type="ECO:0000313" key="3">
    <source>
        <dbReference type="Proteomes" id="UP000053105"/>
    </source>
</evidence>
<reference evidence="2 3" key="1">
    <citation type="submission" date="2015-07" db="EMBL/GenBank/DDBJ databases">
        <title>The genome of Melipona quadrifasciata.</title>
        <authorList>
            <person name="Pan H."/>
            <person name="Kapheim K."/>
        </authorList>
    </citation>
    <scope>NUCLEOTIDE SEQUENCE [LARGE SCALE GENOMIC DNA]</scope>
    <source>
        <strain evidence="2">0111107301</strain>
        <tissue evidence="2">Whole body</tissue>
    </source>
</reference>
<dbReference type="Proteomes" id="UP000053105">
    <property type="component" value="Unassembled WGS sequence"/>
</dbReference>
<evidence type="ECO:0000256" key="1">
    <source>
        <dbReference type="SAM" id="MobiDB-lite"/>
    </source>
</evidence>
<name>A0A0N0U5D9_9HYME</name>
<dbReference type="EMBL" id="KQ435794">
    <property type="protein sequence ID" value="KOX73924.1"/>
    <property type="molecule type" value="Genomic_DNA"/>
</dbReference>
<feature type="region of interest" description="Disordered" evidence="1">
    <location>
        <begin position="1"/>
        <end position="21"/>
    </location>
</feature>